<dbReference type="Proteomes" id="UP001164746">
    <property type="component" value="Chromosome 6"/>
</dbReference>
<dbReference type="Pfam" id="PF00287">
    <property type="entry name" value="Na_K-ATPase"/>
    <property type="match status" value="1"/>
</dbReference>
<dbReference type="Gene3D" id="2.60.40.1660">
    <property type="entry name" value="Na, k-atpase alpha subunit"/>
    <property type="match status" value="1"/>
</dbReference>
<keyword evidence="5 8" id="KW-1133">Transmembrane helix</keyword>
<evidence type="ECO:0000256" key="4">
    <source>
        <dbReference type="ARBA" id="ARBA00022968"/>
    </source>
</evidence>
<reference evidence="9" key="1">
    <citation type="submission" date="2022-11" db="EMBL/GenBank/DDBJ databases">
        <title>Centuries of genome instability and evolution in soft-shell clam transmissible cancer (bioRxiv).</title>
        <authorList>
            <person name="Hart S.F.M."/>
            <person name="Yonemitsu M.A."/>
            <person name="Giersch R.M."/>
            <person name="Beal B.F."/>
            <person name="Arriagada G."/>
            <person name="Davis B.W."/>
            <person name="Ostrander E.A."/>
            <person name="Goff S.P."/>
            <person name="Metzger M.J."/>
        </authorList>
    </citation>
    <scope>NUCLEOTIDE SEQUENCE</scope>
    <source>
        <strain evidence="9">MELC-2E11</strain>
        <tissue evidence="9">Siphon/mantle</tissue>
    </source>
</reference>
<keyword evidence="10" id="KW-1185">Reference proteome</keyword>
<dbReference type="InterPro" id="IPR000402">
    <property type="entry name" value="Na/K_ATPase_sub_beta"/>
</dbReference>
<name>A0ABY7ECF9_MYAAR</name>
<protein>
    <submittedName>
        <fullName evidence="9">ATPB1-like protein</fullName>
    </submittedName>
</protein>
<proteinExistence type="inferred from homology"/>
<evidence type="ECO:0000313" key="9">
    <source>
        <dbReference type="EMBL" id="WAR07700.1"/>
    </source>
</evidence>
<evidence type="ECO:0000256" key="1">
    <source>
        <dbReference type="ARBA" id="ARBA00004606"/>
    </source>
</evidence>
<evidence type="ECO:0000256" key="5">
    <source>
        <dbReference type="ARBA" id="ARBA00022989"/>
    </source>
</evidence>
<evidence type="ECO:0000256" key="7">
    <source>
        <dbReference type="SAM" id="MobiDB-lite"/>
    </source>
</evidence>
<keyword evidence="3 8" id="KW-0812">Transmembrane</keyword>
<keyword evidence="4" id="KW-0735">Signal-anchor</keyword>
<gene>
    <name evidence="9" type="ORF">MAR_017658</name>
</gene>
<comment type="subcellular location">
    <subcellularLocation>
        <location evidence="1">Membrane</location>
        <topology evidence="1">Single-pass type II membrane protein</topology>
    </subcellularLocation>
</comment>
<feature type="region of interest" description="Disordered" evidence="7">
    <location>
        <begin position="1"/>
        <end position="38"/>
    </location>
</feature>
<dbReference type="InterPro" id="IPR038702">
    <property type="entry name" value="Na/K_ATPase_sub_beta_sf"/>
</dbReference>
<comment type="similarity">
    <text evidence="2">Belongs to the X(+)/potassium ATPases subunit beta family.</text>
</comment>
<dbReference type="PANTHER" id="PTHR11523">
    <property type="entry name" value="SODIUM/POTASSIUM-DEPENDENT ATPASE BETA SUBUNIT"/>
    <property type="match status" value="1"/>
</dbReference>
<sequence length="300" mass="33188">MSYDQVGYSDKQPISSSNEFTDDPYGNRDPNGNGHGNGIYNDYTTEIKPKQYNQGFSFLCCSCQNTKKVKFILAASVVVVILSVVLIIISAVAHKNKDKDGSGAGQPQITKLNGLFAYGPDDTGLLELHVSDHGLYMPYVNRMEGKMQDQACMQTAETFGENCQNFKLYGALELRPCILLVLTLEADHIPEPFNLSDPANAYTEEDKKALVLHTANGTSENMLDGGAFVYSPKNGFPTYFYAQKTRGLNYISPGVMVQLNHVPVNQKVTIRCTAWAKNFHDGHPETSNVYTTEFSVLLKN</sequence>
<evidence type="ECO:0000256" key="6">
    <source>
        <dbReference type="ARBA" id="ARBA00023136"/>
    </source>
</evidence>
<evidence type="ECO:0000256" key="3">
    <source>
        <dbReference type="ARBA" id="ARBA00022692"/>
    </source>
</evidence>
<evidence type="ECO:0000313" key="10">
    <source>
        <dbReference type="Proteomes" id="UP001164746"/>
    </source>
</evidence>
<evidence type="ECO:0000256" key="8">
    <source>
        <dbReference type="SAM" id="Phobius"/>
    </source>
</evidence>
<feature type="transmembrane region" description="Helical" evidence="8">
    <location>
        <begin position="71"/>
        <end position="93"/>
    </location>
</feature>
<dbReference type="EMBL" id="CP111017">
    <property type="protein sequence ID" value="WAR07700.1"/>
    <property type="molecule type" value="Genomic_DNA"/>
</dbReference>
<evidence type="ECO:0000256" key="2">
    <source>
        <dbReference type="ARBA" id="ARBA00005876"/>
    </source>
</evidence>
<accession>A0ABY7ECF9</accession>
<dbReference type="PANTHER" id="PTHR11523:SF28">
    <property type="entry name" value="NA_K-ATPASE BETA SUBUNIT ISOFORM 4-RELATED"/>
    <property type="match status" value="1"/>
</dbReference>
<keyword evidence="6 8" id="KW-0472">Membrane</keyword>
<organism evidence="9 10">
    <name type="scientific">Mya arenaria</name>
    <name type="common">Soft-shell clam</name>
    <dbReference type="NCBI Taxonomy" id="6604"/>
    <lineage>
        <taxon>Eukaryota</taxon>
        <taxon>Metazoa</taxon>
        <taxon>Spiralia</taxon>
        <taxon>Lophotrochozoa</taxon>
        <taxon>Mollusca</taxon>
        <taxon>Bivalvia</taxon>
        <taxon>Autobranchia</taxon>
        <taxon>Heteroconchia</taxon>
        <taxon>Euheterodonta</taxon>
        <taxon>Imparidentia</taxon>
        <taxon>Neoheterodontei</taxon>
        <taxon>Myida</taxon>
        <taxon>Myoidea</taxon>
        <taxon>Myidae</taxon>
        <taxon>Mya</taxon>
    </lineage>
</organism>